<keyword evidence="3" id="KW-1185">Reference proteome</keyword>
<sequence>MVGNFGDYITAAGLIPADGRFYFIIRTESVNEGWNNSIPLTSTRLQPDYSVGFKRDSLFIATYYMYFPFLTCEVECGAAALDIVDRQNVYSMTLAVWGIVELFYTVKCEDEVNRKILAFSVFYYLVITRKDIKYYYYPIRKFNFTELDSKDKWTVYQFTKNLPSELNFDVLPLSEATGLSQDLGNLITLFSEPKRRK</sequence>
<feature type="domain" description="DUF7924" evidence="1">
    <location>
        <begin position="56"/>
        <end position="162"/>
    </location>
</feature>
<gene>
    <name evidence="2" type="ORF">B0H64DRAFT_421247</name>
</gene>
<dbReference type="EMBL" id="JAUEPN010000017">
    <property type="protein sequence ID" value="KAK3290111.1"/>
    <property type="molecule type" value="Genomic_DNA"/>
</dbReference>
<dbReference type="PANTHER" id="PTHR42470:SF2">
    <property type="match status" value="1"/>
</dbReference>
<comment type="caution">
    <text evidence="2">The sequence shown here is derived from an EMBL/GenBank/DDBJ whole genome shotgun (WGS) entry which is preliminary data.</text>
</comment>
<dbReference type="Proteomes" id="UP001278766">
    <property type="component" value="Unassembled WGS sequence"/>
</dbReference>
<dbReference type="GeneID" id="87842474"/>
<evidence type="ECO:0000259" key="1">
    <source>
        <dbReference type="Pfam" id="PF25545"/>
    </source>
</evidence>
<name>A0AAE0H589_9PEZI</name>
<evidence type="ECO:0000313" key="3">
    <source>
        <dbReference type="Proteomes" id="UP001278766"/>
    </source>
</evidence>
<dbReference type="Pfam" id="PF25545">
    <property type="entry name" value="DUF7924"/>
    <property type="match status" value="1"/>
</dbReference>
<dbReference type="AlphaFoldDB" id="A0AAE0H589"/>
<protein>
    <recommendedName>
        <fullName evidence="1">DUF7924 domain-containing protein</fullName>
    </recommendedName>
</protein>
<reference evidence="2" key="1">
    <citation type="journal article" date="2023" name="Mol. Phylogenet. Evol.">
        <title>Genome-scale phylogeny and comparative genomics of the fungal order Sordariales.</title>
        <authorList>
            <person name="Hensen N."/>
            <person name="Bonometti L."/>
            <person name="Westerberg I."/>
            <person name="Brannstrom I.O."/>
            <person name="Guillou S."/>
            <person name="Cros-Aarteil S."/>
            <person name="Calhoun S."/>
            <person name="Haridas S."/>
            <person name="Kuo A."/>
            <person name="Mondo S."/>
            <person name="Pangilinan J."/>
            <person name="Riley R."/>
            <person name="LaButti K."/>
            <person name="Andreopoulos B."/>
            <person name="Lipzen A."/>
            <person name="Chen C."/>
            <person name="Yan M."/>
            <person name="Daum C."/>
            <person name="Ng V."/>
            <person name="Clum A."/>
            <person name="Steindorff A."/>
            <person name="Ohm R.A."/>
            <person name="Martin F."/>
            <person name="Silar P."/>
            <person name="Natvig D.O."/>
            <person name="Lalanne C."/>
            <person name="Gautier V."/>
            <person name="Ament-Velasquez S.L."/>
            <person name="Kruys A."/>
            <person name="Hutchinson M.I."/>
            <person name="Powell A.J."/>
            <person name="Barry K."/>
            <person name="Miller A.N."/>
            <person name="Grigoriev I.V."/>
            <person name="Debuchy R."/>
            <person name="Gladieux P."/>
            <person name="Hiltunen Thoren M."/>
            <person name="Johannesson H."/>
        </authorList>
    </citation>
    <scope>NUCLEOTIDE SEQUENCE</scope>
    <source>
        <strain evidence="2">CBS 168.71</strain>
    </source>
</reference>
<accession>A0AAE0H589</accession>
<reference evidence="2" key="2">
    <citation type="submission" date="2023-06" db="EMBL/GenBank/DDBJ databases">
        <authorList>
            <consortium name="Lawrence Berkeley National Laboratory"/>
            <person name="Haridas S."/>
            <person name="Hensen N."/>
            <person name="Bonometti L."/>
            <person name="Westerberg I."/>
            <person name="Brannstrom I.O."/>
            <person name="Guillou S."/>
            <person name="Cros-Aarteil S."/>
            <person name="Calhoun S."/>
            <person name="Kuo A."/>
            <person name="Mondo S."/>
            <person name="Pangilinan J."/>
            <person name="Riley R."/>
            <person name="Labutti K."/>
            <person name="Andreopoulos B."/>
            <person name="Lipzen A."/>
            <person name="Chen C."/>
            <person name="Yanf M."/>
            <person name="Daum C."/>
            <person name="Ng V."/>
            <person name="Clum A."/>
            <person name="Steindorff A."/>
            <person name="Ohm R."/>
            <person name="Martin F."/>
            <person name="Silar P."/>
            <person name="Natvig D."/>
            <person name="Lalanne C."/>
            <person name="Gautier V."/>
            <person name="Ament-Velasquez S.L."/>
            <person name="Kruys A."/>
            <person name="Hutchinson M.I."/>
            <person name="Powell A.J."/>
            <person name="Barry K."/>
            <person name="Miller A.N."/>
            <person name="Grigoriev I.V."/>
            <person name="Debuchy R."/>
            <person name="Gladieux P."/>
            <person name="Thoren M.H."/>
            <person name="Johannesson H."/>
        </authorList>
    </citation>
    <scope>NUCLEOTIDE SEQUENCE</scope>
    <source>
        <strain evidence="2">CBS 168.71</strain>
    </source>
</reference>
<proteinExistence type="predicted"/>
<dbReference type="PANTHER" id="PTHR42470">
    <property type="entry name" value="VAST DOMAIN-CONTAINING PROTEIN"/>
    <property type="match status" value="1"/>
</dbReference>
<organism evidence="2 3">
    <name type="scientific">Chaetomium fimeti</name>
    <dbReference type="NCBI Taxonomy" id="1854472"/>
    <lineage>
        <taxon>Eukaryota</taxon>
        <taxon>Fungi</taxon>
        <taxon>Dikarya</taxon>
        <taxon>Ascomycota</taxon>
        <taxon>Pezizomycotina</taxon>
        <taxon>Sordariomycetes</taxon>
        <taxon>Sordariomycetidae</taxon>
        <taxon>Sordariales</taxon>
        <taxon>Chaetomiaceae</taxon>
        <taxon>Chaetomium</taxon>
    </lineage>
</organism>
<dbReference type="InterPro" id="IPR057684">
    <property type="entry name" value="DUF7924"/>
</dbReference>
<evidence type="ECO:0000313" key="2">
    <source>
        <dbReference type="EMBL" id="KAK3290111.1"/>
    </source>
</evidence>
<dbReference type="RefSeq" id="XP_062653625.1">
    <property type="nucleotide sequence ID" value="XM_062805526.1"/>
</dbReference>